<feature type="region of interest" description="Disordered" evidence="1">
    <location>
        <begin position="1"/>
        <end position="22"/>
    </location>
</feature>
<name>A0A0J6RZK7_9HYPH</name>
<accession>A0A0J6RZK7</accession>
<dbReference type="Gene3D" id="3.40.50.2000">
    <property type="entry name" value="Glycogen Phosphorylase B"/>
    <property type="match status" value="1"/>
</dbReference>
<sequence>MAATPPRSAADPAPSEAVPAPRPVAAPRERILHVFRAPVGGLFRHVLDVARLQAEGGHAIGLFCDASTGGPRAEAALAELAPRLALGITRLPMRRNPHPSDLTALAALSGLVRRAAPTVLHGHGSKGGLFARLVPGALPVRAYTPHGGSFNYRPGTPLHRLYMLAEGMLTRRTDVFLFESDYIAGRYRAYVGPTDRLVRVVHNGIGAAEFAPIVPGPDPVDLVYIGELREAKGVPVLFEALARLRR</sequence>
<reference evidence="3 4" key="1">
    <citation type="submission" date="2015-03" db="EMBL/GenBank/DDBJ databases">
        <title>Genome sequencing of Methylobacterium tarhaniae DSM 25844.</title>
        <authorList>
            <person name="Chaudhry V."/>
            <person name="Patil P.B."/>
        </authorList>
    </citation>
    <scope>NUCLEOTIDE SEQUENCE [LARGE SCALE GENOMIC DNA]</scope>
    <source>
        <strain evidence="3 4">DSM 25844</strain>
    </source>
</reference>
<evidence type="ECO:0000259" key="2">
    <source>
        <dbReference type="Pfam" id="PF13439"/>
    </source>
</evidence>
<dbReference type="Proteomes" id="UP000036449">
    <property type="component" value="Unassembled WGS sequence"/>
</dbReference>
<dbReference type="RefSeq" id="WP_048454574.1">
    <property type="nucleotide sequence ID" value="NZ_LABZ01000355.1"/>
</dbReference>
<keyword evidence="4" id="KW-1185">Reference proteome</keyword>
<dbReference type="AlphaFoldDB" id="A0A0J6RZK7"/>
<evidence type="ECO:0000313" key="4">
    <source>
        <dbReference type="Proteomes" id="UP000036449"/>
    </source>
</evidence>
<dbReference type="SUPFAM" id="SSF53756">
    <property type="entry name" value="UDP-Glycosyltransferase/glycogen phosphorylase"/>
    <property type="match status" value="1"/>
</dbReference>
<organism evidence="3 4">
    <name type="scientific">Methylobacterium tarhaniae</name>
    <dbReference type="NCBI Taxonomy" id="1187852"/>
    <lineage>
        <taxon>Bacteria</taxon>
        <taxon>Pseudomonadati</taxon>
        <taxon>Pseudomonadota</taxon>
        <taxon>Alphaproteobacteria</taxon>
        <taxon>Hyphomicrobiales</taxon>
        <taxon>Methylobacteriaceae</taxon>
        <taxon>Methylobacterium</taxon>
    </lineage>
</organism>
<evidence type="ECO:0000313" key="3">
    <source>
        <dbReference type="EMBL" id="KMO28295.1"/>
    </source>
</evidence>
<dbReference type="GO" id="GO:0016757">
    <property type="term" value="F:glycosyltransferase activity"/>
    <property type="evidence" value="ECO:0007669"/>
    <property type="project" value="UniProtKB-ARBA"/>
</dbReference>
<evidence type="ECO:0000256" key="1">
    <source>
        <dbReference type="SAM" id="MobiDB-lite"/>
    </source>
</evidence>
<dbReference type="Pfam" id="PF13439">
    <property type="entry name" value="Glyco_transf_4"/>
    <property type="match status" value="1"/>
</dbReference>
<keyword evidence="3" id="KW-0808">Transferase</keyword>
<protein>
    <submittedName>
        <fullName evidence="3">Glycosyl transferase family 1</fullName>
    </submittedName>
</protein>
<dbReference type="PATRIC" id="fig|1187852.3.peg.4618"/>
<feature type="compositionally biased region" description="Low complexity" evidence="1">
    <location>
        <begin position="12"/>
        <end position="22"/>
    </location>
</feature>
<comment type="caution">
    <text evidence="3">The sequence shown here is derived from an EMBL/GenBank/DDBJ whole genome shotgun (WGS) entry which is preliminary data.</text>
</comment>
<dbReference type="OrthoDB" id="9806708at2"/>
<proteinExistence type="predicted"/>
<feature type="domain" description="Glycosyltransferase subfamily 4-like N-terminal" evidence="2">
    <location>
        <begin position="39"/>
        <end position="205"/>
    </location>
</feature>
<feature type="non-terminal residue" evidence="3">
    <location>
        <position position="246"/>
    </location>
</feature>
<dbReference type="EMBL" id="LABZ01000355">
    <property type="protein sequence ID" value="KMO28295.1"/>
    <property type="molecule type" value="Genomic_DNA"/>
</dbReference>
<dbReference type="InterPro" id="IPR028098">
    <property type="entry name" value="Glyco_trans_4-like_N"/>
</dbReference>
<dbReference type="CDD" id="cd03801">
    <property type="entry name" value="GT4_PimA-like"/>
    <property type="match status" value="1"/>
</dbReference>
<gene>
    <name evidence="3" type="ORF">VQ03_29985</name>
</gene>